<proteinExistence type="predicted"/>
<comment type="caution">
    <text evidence="1">The sequence shown here is derived from an EMBL/GenBank/DDBJ whole genome shotgun (WGS) entry which is preliminary data.</text>
</comment>
<dbReference type="EMBL" id="JACIEZ010000004">
    <property type="protein sequence ID" value="MBB4065305.1"/>
    <property type="molecule type" value="Genomic_DNA"/>
</dbReference>
<dbReference type="SUPFAM" id="SSF109604">
    <property type="entry name" value="HD-domain/PDEase-like"/>
    <property type="match status" value="1"/>
</dbReference>
<organism evidence="1 2">
    <name type="scientific">Gellertiella hungarica</name>
    <dbReference type="NCBI Taxonomy" id="1572859"/>
    <lineage>
        <taxon>Bacteria</taxon>
        <taxon>Pseudomonadati</taxon>
        <taxon>Pseudomonadota</taxon>
        <taxon>Alphaproteobacteria</taxon>
        <taxon>Hyphomicrobiales</taxon>
        <taxon>Rhizobiaceae</taxon>
        <taxon>Gellertiella</taxon>
    </lineage>
</organism>
<name>A0A7W6NLD3_9HYPH</name>
<evidence type="ECO:0000313" key="1">
    <source>
        <dbReference type="EMBL" id="MBB4065305.1"/>
    </source>
</evidence>
<dbReference type="AlphaFoldDB" id="A0A7W6NLD3"/>
<accession>A0A7W6NLD3</accession>
<dbReference type="Proteomes" id="UP000528286">
    <property type="component" value="Unassembled WGS sequence"/>
</dbReference>
<sequence>MPLNSLNKAMDIARTAHSGQKDKLGNPFLSHCERVAQKVPSERERIVAYLHDVLEKGEGWSMDMLRKAGFDEGVLAAVDALTRREGESYISFVRRSVTVPLARRVKRHDLLDNLAQVELKGQDGAKYREALAIVAGTDDQH</sequence>
<evidence type="ECO:0000313" key="2">
    <source>
        <dbReference type="Proteomes" id="UP000528286"/>
    </source>
</evidence>
<gene>
    <name evidence="1" type="ORF">GGR23_002506</name>
</gene>
<dbReference type="RefSeq" id="WP_246365333.1">
    <property type="nucleotide sequence ID" value="NZ_JACIEZ010000004.1"/>
</dbReference>
<protein>
    <submittedName>
        <fullName evidence="1">(P)ppGpp synthase/HD superfamily hydrolase</fullName>
    </submittedName>
</protein>
<keyword evidence="2" id="KW-1185">Reference proteome</keyword>
<dbReference type="Gene3D" id="1.10.3210.10">
    <property type="entry name" value="Hypothetical protein af1432"/>
    <property type="match status" value="1"/>
</dbReference>
<reference evidence="1 2" key="1">
    <citation type="submission" date="2020-08" db="EMBL/GenBank/DDBJ databases">
        <title>Genomic Encyclopedia of Type Strains, Phase IV (KMG-IV): sequencing the most valuable type-strain genomes for metagenomic binning, comparative biology and taxonomic classification.</title>
        <authorList>
            <person name="Goeker M."/>
        </authorList>
    </citation>
    <scope>NUCLEOTIDE SEQUENCE [LARGE SCALE GENOMIC DNA]</scope>
    <source>
        <strain evidence="1 2">DSM 29853</strain>
    </source>
</reference>
<dbReference type="GO" id="GO:0016787">
    <property type="term" value="F:hydrolase activity"/>
    <property type="evidence" value="ECO:0007669"/>
    <property type="project" value="UniProtKB-KW"/>
</dbReference>
<keyword evidence="1" id="KW-0378">Hydrolase</keyword>